<dbReference type="EMBL" id="LAZR01024872">
    <property type="protein sequence ID" value="KKL73731.1"/>
    <property type="molecule type" value="Genomic_DNA"/>
</dbReference>
<sequence>MNTALERYEHVQGYERATLPVRYEEARKHLAECERLDECKAWKDKAEALRSYARQAHDDQLYRMALKIQNRARVRMGELIRQVEKGRTGPKVKGGQPSLTRGSTARDAGLSVDEAKEAKAMSRVPETVREEMIERGATATEIAGEGRNYDDVGRSRGRRGKCSRCKGLFPLDVEHDCTPPGYKLATKLLGDLPRLEVFLHGADPKELSRALSPSEVLTATRAATSIAAWLHSFLRETKKPNGLTRAETTPLMTTIWSMNGFRMWRIVAPAGATIPTQPV</sequence>
<name>A0A0F9F5G4_9ZZZZ</name>
<comment type="caution">
    <text evidence="2">The sequence shown here is derived from an EMBL/GenBank/DDBJ whole genome shotgun (WGS) entry which is preliminary data.</text>
</comment>
<accession>A0A0F9F5G4</accession>
<organism evidence="2">
    <name type="scientific">marine sediment metagenome</name>
    <dbReference type="NCBI Taxonomy" id="412755"/>
    <lineage>
        <taxon>unclassified sequences</taxon>
        <taxon>metagenomes</taxon>
        <taxon>ecological metagenomes</taxon>
    </lineage>
</organism>
<feature type="region of interest" description="Disordered" evidence="1">
    <location>
        <begin position="85"/>
        <end position="124"/>
    </location>
</feature>
<feature type="compositionally biased region" description="Basic and acidic residues" evidence="1">
    <location>
        <begin position="113"/>
        <end position="124"/>
    </location>
</feature>
<reference evidence="2" key="1">
    <citation type="journal article" date="2015" name="Nature">
        <title>Complex archaea that bridge the gap between prokaryotes and eukaryotes.</title>
        <authorList>
            <person name="Spang A."/>
            <person name="Saw J.H."/>
            <person name="Jorgensen S.L."/>
            <person name="Zaremba-Niedzwiedzka K."/>
            <person name="Martijn J."/>
            <person name="Lind A.E."/>
            <person name="van Eijk R."/>
            <person name="Schleper C."/>
            <person name="Guy L."/>
            <person name="Ettema T.J."/>
        </authorList>
    </citation>
    <scope>NUCLEOTIDE SEQUENCE</scope>
</reference>
<evidence type="ECO:0000256" key="1">
    <source>
        <dbReference type="SAM" id="MobiDB-lite"/>
    </source>
</evidence>
<dbReference type="AlphaFoldDB" id="A0A0F9F5G4"/>
<protein>
    <submittedName>
        <fullName evidence="2">Uncharacterized protein</fullName>
    </submittedName>
</protein>
<gene>
    <name evidence="2" type="ORF">LCGC14_2071990</name>
</gene>
<evidence type="ECO:0000313" key="2">
    <source>
        <dbReference type="EMBL" id="KKL73731.1"/>
    </source>
</evidence>
<proteinExistence type="predicted"/>